<dbReference type="EMBL" id="CM046126">
    <property type="protein sequence ID" value="KAI8427270.1"/>
    <property type="molecule type" value="Genomic_DNA"/>
</dbReference>
<evidence type="ECO:0000313" key="2">
    <source>
        <dbReference type="Proteomes" id="UP001064048"/>
    </source>
</evidence>
<name>A0ACC0JTK2_CHOFU</name>
<protein>
    <submittedName>
        <fullName evidence="1">Uncharacterized protein</fullName>
    </submittedName>
</protein>
<accession>A0ACC0JTK2</accession>
<keyword evidence="2" id="KW-1185">Reference proteome</keyword>
<evidence type="ECO:0000313" key="1">
    <source>
        <dbReference type="EMBL" id="KAI8427270.1"/>
    </source>
</evidence>
<gene>
    <name evidence="1" type="ORF">MSG28_014863</name>
</gene>
<comment type="caution">
    <text evidence="1">The sequence shown here is derived from an EMBL/GenBank/DDBJ whole genome shotgun (WGS) entry which is preliminary data.</text>
</comment>
<dbReference type="Proteomes" id="UP001064048">
    <property type="component" value="Chromosome 26"/>
</dbReference>
<sequence>MSKNKAKKYCIADGCRNTDKNSDLTFFSLPTQQKDAERTRKWLTLLGREDLLEKQLKKSTYIVCSEHFDTSSIILIKRLKENAVPTLLLANQLNTYLKPEHIAESKEATVLLKSTVTSAIACGEQAKGKGVTNKDPLPEQQTQTSKLIAEGTPREKTLSGKLKECEHKTTAKFGLAQEDSHVDIYEYPVLAETLSNNDKITDHTFFYVPSRQKDAERFPNRDLSVTEKWIEVIRESREEPSWHPNSRSVVCSEHFSSEDLYYTRNGLRRVFKKGYPKNLPGVTECSEVGLPPKSTVMWSESRAALGEVPKTHMCVAGSECVKLTRAVTFANGSG</sequence>
<proteinExistence type="predicted"/>
<reference evidence="1 2" key="1">
    <citation type="journal article" date="2022" name="Genome Biol. Evol.">
        <title>The Spruce Budworm Genome: Reconstructing the Evolutionary History of Antifreeze Proteins.</title>
        <authorList>
            <person name="Beliveau C."/>
            <person name="Gagne P."/>
            <person name="Picq S."/>
            <person name="Vernygora O."/>
            <person name="Keeling C.I."/>
            <person name="Pinkney K."/>
            <person name="Doucet D."/>
            <person name="Wen F."/>
            <person name="Johnston J.S."/>
            <person name="Maaroufi H."/>
            <person name="Boyle B."/>
            <person name="Laroche J."/>
            <person name="Dewar K."/>
            <person name="Juretic N."/>
            <person name="Blackburn G."/>
            <person name="Nisole A."/>
            <person name="Brunet B."/>
            <person name="Brandao M."/>
            <person name="Lumley L."/>
            <person name="Duan J."/>
            <person name="Quan G."/>
            <person name="Lucarotti C.J."/>
            <person name="Roe A.D."/>
            <person name="Sperling F.A.H."/>
            <person name="Levesque R.C."/>
            <person name="Cusson M."/>
        </authorList>
    </citation>
    <scope>NUCLEOTIDE SEQUENCE [LARGE SCALE GENOMIC DNA]</scope>
    <source>
        <strain evidence="1">Glfc:IPQL:Cfum</strain>
    </source>
</reference>
<organism evidence="1 2">
    <name type="scientific">Choristoneura fumiferana</name>
    <name type="common">Spruce budworm moth</name>
    <name type="synonym">Archips fumiferana</name>
    <dbReference type="NCBI Taxonomy" id="7141"/>
    <lineage>
        <taxon>Eukaryota</taxon>
        <taxon>Metazoa</taxon>
        <taxon>Ecdysozoa</taxon>
        <taxon>Arthropoda</taxon>
        <taxon>Hexapoda</taxon>
        <taxon>Insecta</taxon>
        <taxon>Pterygota</taxon>
        <taxon>Neoptera</taxon>
        <taxon>Endopterygota</taxon>
        <taxon>Lepidoptera</taxon>
        <taxon>Glossata</taxon>
        <taxon>Ditrysia</taxon>
        <taxon>Tortricoidea</taxon>
        <taxon>Tortricidae</taxon>
        <taxon>Tortricinae</taxon>
        <taxon>Choristoneura</taxon>
    </lineage>
</organism>